<dbReference type="Pfam" id="PF23419">
    <property type="entry name" value="WD40_RFWD3"/>
    <property type="match status" value="1"/>
</dbReference>
<dbReference type="InterPro" id="IPR018957">
    <property type="entry name" value="Znf_C3HC4_RING-type"/>
</dbReference>
<dbReference type="Gene3D" id="2.130.10.10">
    <property type="entry name" value="YVTN repeat-like/Quinoprotein amine dehydrogenase"/>
    <property type="match status" value="1"/>
</dbReference>
<evidence type="ECO:0000256" key="16">
    <source>
        <dbReference type="ARBA" id="ARBA00034306"/>
    </source>
</evidence>
<keyword evidence="5" id="KW-0963">Cytoplasm</keyword>
<evidence type="ECO:0000256" key="18">
    <source>
        <dbReference type="SAM" id="Coils"/>
    </source>
</evidence>
<evidence type="ECO:0000256" key="7">
    <source>
        <dbReference type="ARBA" id="ARBA00022679"/>
    </source>
</evidence>
<dbReference type="Pfam" id="PF00097">
    <property type="entry name" value="zf-C3HC4"/>
    <property type="match status" value="1"/>
</dbReference>
<evidence type="ECO:0000256" key="10">
    <source>
        <dbReference type="ARBA" id="ARBA00022763"/>
    </source>
</evidence>
<comment type="catalytic activity">
    <reaction evidence="1">
        <text>S-ubiquitinyl-[E2 ubiquitin-conjugating enzyme]-L-cysteine + [acceptor protein]-L-lysine = [E2 ubiquitin-conjugating enzyme]-L-cysteine + N(6)-ubiquitinyl-[acceptor protein]-L-lysine.</text>
        <dbReference type="EC" id="2.3.2.27"/>
    </reaction>
</comment>
<feature type="domain" description="RING-type" evidence="19">
    <location>
        <begin position="12"/>
        <end position="43"/>
    </location>
</feature>
<evidence type="ECO:0000256" key="4">
    <source>
        <dbReference type="ARBA" id="ARBA00012483"/>
    </source>
</evidence>
<evidence type="ECO:0000256" key="6">
    <source>
        <dbReference type="ARBA" id="ARBA00022574"/>
    </source>
</evidence>
<dbReference type="Proteomes" id="UP001234581">
    <property type="component" value="Unassembled WGS sequence"/>
</dbReference>
<evidence type="ECO:0000313" key="20">
    <source>
        <dbReference type="EMBL" id="KAJ8654457.1"/>
    </source>
</evidence>
<dbReference type="InterPro" id="IPR037381">
    <property type="entry name" value="RFWD3"/>
</dbReference>
<keyword evidence="11 17" id="KW-0863">Zinc-finger</keyword>
<organism evidence="20 21">
    <name type="scientific">Lichtheimia ornata</name>
    <dbReference type="NCBI Taxonomy" id="688661"/>
    <lineage>
        <taxon>Eukaryota</taxon>
        <taxon>Fungi</taxon>
        <taxon>Fungi incertae sedis</taxon>
        <taxon>Mucoromycota</taxon>
        <taxon>Mucoromycotina</taxon>
        <taxon>Mucoromycetes</taxon>
        <taxon>Mucorales</taxon>
        <taxon>Lichtheimiaceae</taxon>
        <taxon>Lichtheimia</taxon>
    </lineage>
</organism>
<evidence type="ECO:0000256" key="5">
    <source>
        <dbReference type="ARBA" id="ARBA00022490"/>
    </source>
</evidence>
<dbReference type="RefSeq" id="XP_058339371.1">
    <property type="nucleotide sequence ID" value="XM_058489884.1"/>
</dbReference>
<dbReference type="EC" id="2.3.2.27" evidence="4"/>
<evidence type="ECO:0000256" key="3">
    <source>
        <dbReference type="ARBA" id="ARBA00004906"/>
    </source>
</evidence>
<comment type="caution">
    <text evidence="20">The sequence shown here is derived from an EMBL/GenBank/DDBJ whole genome shotgun (WGS) entry which is preliminary data.</text>
</comment>
<dbReference type="GO" id="GO:0016604">
    <property type="term" value="C:nuclear body"/>
    <property type="evidence" value="ECO:0007669"/>
    <property type="project" value="UniProtKB-SubCell"/>
</dbReference>
<evidence type="ECO:0000256" key="2">
    <source>
        <dbReference type="ARBA" id="ARBA00004496"/>
    </source>
</evidence>
<dbReference type="InterPro" id="IPR015943">
    <property type="entry name" value="WD40/YVTN_repeat-like_dom_sf"/>
</dbReference>
<keyword evidence="21" id="KW-1185">Reference proteome</keyword>
<evidence type="ECO:0000259" key="19">
    <source>
        <dbReference type="PROSITE" id="PS50089"/>
    </source>
</evidence>
<keyword evidence="12" id="KW-0833">Ubl conjugation pathway</keyword>
<evidence type="ECO:0000256" key="12">
    <source>
        <dbReference type="ARBA" id="ARBA00022786"/>
    </source>
</evidence>
<dbReference type="InterPro" id="IPR036322">
    <property type="entry name" value="WD40_repeat_dom_sf"/>
</dbReference>
<evidence type="ECO:0000256" key="8">
    <source>
        <dbReference type="ARBA" id="ARBA00022723"/>
    </source>
</evidence>
<dbReference type="SUPFAM" id="SSF57850">
    <property type="entry name" value="RING/U-box"/>
    <property type="match status" value="1"/>
</dbReference>
<dbReference type="GO" id="GO:0036297">
    <property type="term" value="P:interstrand cross-link repair"/>
    <property type="evidence" value="ECO:0007669"/>
    <property type="project" value="InterPro"/>
</dbReference>
<name>A0AAD7XYB5_9FUNG</name>
<evidence type="ECO:0000313" key="21">
    <source>
        <dbReference type="Proteomes" id="UP001234581"/>
    </source>
</evidence>
<reference evidence="20 21" key="1">
    <citation type="submission" date="2023-03" db="EMBL/GenBank/DDBJ databases">
        <title>Genome sequence of Lichtheimia ornata CBS 291.66.</title>
        <authorList>
            <person name="Mohabir J.T."/>
            <person name="Shea T.P."/>
            <person name="Kurbessoian T."/>
            <person name="Berby B."/>
            <person name="Fontaine J."/>
            <person name="Livny J."/>
            <person name="Gnirke A."/>
            <person name="Stajich J.E."/>
            <person name="Cuomo C.A."/>
        </authorList>
    </citation>
    <scope>NUCLEOTIDE SEQUENCE [LARGE SCALE GENOMIC DNA]</scope>
    <source>
        <strain evidence="20">CBS 291.66</strain>
    </source>
</reference>
<evidence type="ECO:0000256" key="14">
    <source>
        <dbReference type="ARBA" id="ARBA00023204"/>
    </source>
</evidence>
<dbReference type="GO" id="GO:0016567">
    <property type="term" value="P:protein ubiquitination"/>
    <property type="evidence" value="ECO:0007669"/>
    <property type="project" value="InterPro"/>
</dbReference>
<dbReference type="Gene3D" id="3.30.40.10">
    <property type="entry name" value="Zinc/RING finger domain, C3HC4 (zinc finger)"/>
    <property type="match status" value="1"/>
</dbReference>
<keyword evidence="14" id="KW-0234">DNA repair</keyword>
<keyword evidence="15" id="KW-0539">Nucleus</keyword>
<dbReference type="InterPro" id="IPR013083">
    <property type="entry name" value="Znf_RING/FYVE/PHD"/>
</dbReference>
<keyword evidence="8" id="KW-0479">Metal-binding</keyword>
<proteinExistence type="predicted"/>
<evidence type="ECO:0000256" key="13">
    <source>
        <dbReference type="ARBA" id="ARBA00022833"/>
    </source>
</evidence>
<dbReference type="GO" id="GO:0061630">
    <property type="term" value="F:ubiquitin protein ligase activity"/>
    <property type="evidence" value="ECO:0007669"/>
    <property type="project" value="UniProtKB-EC"/>
</dbReference>
<evidence type="ECO:0000256" key="17">
    <source>
        <dbReference type="PROSITE-ProRule" id="PRU00175"/>
    </source>
</evidence>
<dbReference type="GO" id="GO:0008270">
    <property type="term" value="F:zinc ion binding"/>
    <property type="evidence" value="ECO:0007669"/>
    <property type="project" value="UniProtKB-KW"/>
</dbReference>
<keyword evidence="6" id="KW-0853">WD repeat</keyword>
<keyword evidence="13" id="KW-0862">Zinc</keyword>
<dbReference type="PROSITE" id="PS00518">
    <property type="entry name" value="ZF_RING_1"/>
    <property type="match status" value="1"/>
</dbReference>
<dbReference type="GO" id="GO:0005737">
    <property type="term" value="C:cytoplasm"/>
    <property type="evidence" value="ECO:0007669"/>
    <property type="project" value="UniProtKB-SubCell"/>
</dbReference>
<keyword evidence="10" id="KW-0227">DNA damage</keyword>
<accession>A0AAD7XYB5</accession>
<keyword evidence="9" id="KW-0677">Repeat</keyword>
<dbReference type="EMBL" id="JARTCD010000061">
    <property type="protein sequence ID" value="KAJ8654457.1"/>
    <property type="molecule type" value="Genomic_DNA"/>
</dbReference>
<dbReference type="InterPro" id="IPR017907">
    <property type="entry name" value="Znf_RING_CS"/>
</dbReference>
<evidence type="ECO:0000256" key="11">
    <source>
        <dbReference type="ARBA" id="ARBA00022771"/>
    </source>
</evidence>
<comment type="pathway">
    <text evidence="3">Protein modification; protein ubiquitination.</text>
</comment>
<dbReference type="PROSITE" id="PS50089">
    <property type="entry name" value="ZF_RING_2"/>
    <property type="match status" value="1"/>
</dbReference>
<feature type="coiled-coil region" evidence="18">
    <location>
        <begin position="64"/>
        <end position="129"/>
    </location>
</feature>
<dbReference type="InterPro" id="IPR001841">
    <property type="entry name" value="Znf_RING"/>
</dbReference>
<dbReference type="SUPFAM" id="SSF50978">
    <property type="entry name" value="WD40 repeat-like"/>
    <property type="match status" value="1"/>
</dbReference>
<sequence length="460" mass="51917">MHNSGEHAITSLKCGHLFCHQCLVDWFVRQMKAKDKAHCPQCKTVYRKQDMRRICTPNIAVYDTTELQRLRKQVDEERKKANEAVKEMTKLNMSTTLYRRHMADLNRRNEELKAENDELRAQLQSLGVLCGSSSSSSSHAASTSAFEKFHYALLPCEMTGRVVALSGAEEMAVVSAGHGCGYGLQRVSMRDLAAMDHFINHEKQIRDVKISPYQRSIVLSTGHDRSLALSCVHNKHTMQRYTLPKPAWSCSFDNNDPNLIYCGLASNVVSIFDIRNTKSSIKDMQASAQNYGIHSMTSVAMGEKRLLLCSNTVESYIWESPTREDATLHKIQDDPDGYKPYSLDYRHESQTLLISSRRGTFGTKHSLCKLNNDDDTISVDRLWNINDEQTQPLMARTCHFEWGGDLVASFGTSNNAIIHDNLKKRQSLESDKPVLDVKADRVGNELILAALTESGLHLCK</sequence>
<gene>
    <name evidence="20" type="ORF">O0I10_009898</name>
</gene>
<evidence type="ECO:0000256" key="15">
    <source>
        <dbReference type="ARBA" id="ARBA00023242"/>
    </source>
</evidence>
<dbReference type="PANTHER" id="PTHR16047">
    <property type="entry name" value="RFWD3 PROTEIN"/>
    <property type="match status" value="1"/>
</dbReference>
<dbReference type="InterPro" id="IPR056527">
    <property type="entry name" value="WD40_RFWD3"/>
</dbReference>
<evidence type="ECO:0000256" key="1">
    <source>
        <dbReference type="ARBA" id="ARBA00000900"/>
    </source>
</evidence>
<dbReference type="PANTHER" id="PTHR16047:SF7">
    <property type="entry name" value="E3 UBIQUITIN-PROTEIN LIGASE RFWD3"/>
    <property type="match status" value="1"/>
</dbReference>
<dbReference type="GeneID" id="83217303"/>
<evidence type="ECO:0000256" key="9">
    <source>
        <dbReference type="ARBA" id="ARBA00022737"/>
    </source>
</evidence>
<dbReference type="AlphaFoldDB" id="A0AAD7XYB5"/>
<protein>
    <recommendedName>
        <fullName evidence="4">RING-type E3 ubiquitin transferase</fullName>
        <ecNumber evidence="4">2.3.2.27</ecNumber>
    </recommendedName>
</protein>
<keyword evidence="18" id="KW-0175">Coiled coil</keyword>
<keyword evidence="7" id="KW-0808">Transferase</keyword>
<comment type="subcellular location">
    <subcellularLocation>
        <location evidence="2">Cytoplasm</location>
    </subcellularLocation>
    <subcellularLocation>
        <location evidence="16">Nucleus</location>
        <location evidence="16">Nuclear body</location>
    </subcellularLocation>
</comment>